<proteinExistence type="inferred from homology"/>
<evidence type="ECO:0000256" key="1">
    <source>
        <dbReference type="ARBA" id="ARBA00002778"/>
    </source>
</evidence>
<dbReference type="GO" id="GO:0141101">
    <property type="term" value="F:tRNA(Ser) (uridine(44)-2'-O-)-methyltransferase activity"/>
    <property type="evidence" value="ECO:0007669"/>
    <property type="project" value="UniProtKB-EC"/>
</dbReference>
<dbReference type="EnsemblMetazoa" id="XM_016986606">
    <property type="protein sequence ID" value="XP_016842095"/>
    <property type="gene ID" value="LOC103317850"/>
</dbReference>
<evidence type="ECO:0000256" key="6">
    <source>
        <dbReference type="ARBA" id="ARBA00022679"/>
    </source>
</evidence>
<dbReference type="OMA" id="CFFKLHH"/>
<dbReference type="GO" id="GO:0030488">
    <property type="term" value="P:tRNA methylation"/>
    <property type="evidence" value="ECO:0007669"/>
    <property type="project" value="UniProtKB-UniRule"/>
</dbReference>
<dbReference type="SUPFAM" id="SSF53335">
    <property type="entry name" value="S-adenosyl-L-methionine-dependent methyltransferases"/>
    <property type="match status" value="1"/>
</dbReference>
<reference evidence="11" key="1">
    <citation type="submission" date="2021-01" db="UniProtKB">
        <authorList>
            <consortium name="EnsemblMetazoa"/>
        </authorList>
    </citation>
    <scope>IDENTIFICATION</scope>
</reference>
<keyword evidence="5 10" id="KW-0489">Methyltransferase</keyword>
<comment type="function">
    <text evidence="10">Adenosyl-L-methionine (AdoMet)-dependent tRNA (uracil-O(2)-)-methyltransferase.</text>
</comment>
<comment type="function">
    <text evidence="1">Probable adenosyl-L-methionine (AdoMet)-dependent tRNA (uracil-O(2)-)-methyltransferase.</text>
</comment>
<dbReference type="PANTHER" id="PTHR21210:SF0">
    <property type="entry name" value="TRNA (URACIL-O(2)-)-METHYLTRANSFERASE-RELATED"/>
    <property type="match status" value="1"/>
</dbReference>
<accession>A0A7M7G8N4</accession>
<keyword evidence="12" id="KW-1185">Reference proteome</keyword>
<evidence type="ECO:0000256" key="4">
    <source>
        <dbReference type="ARBA" id="ARBA00022490"/>
    </source>
</evidence>
<dbReference type="EnsemblMetazoa" id="XM_001608065">
    <property type="protein sequence ID" value="XP_001608115"/>
    <property type="gene ID" value="LOC103317850"/>
</dbReference>
<evidence type="ECO:0000256" key="7">
    <source>
        <dbReference type="ARBA" id="ARBA00022691"/>
    </source>
</evidence>
<evidence type="ECO:0000313" key="12">
    <source>
        <dbReference type="Proteomes" id="UP000002358"/>
    </source>
</evidence>
<evidence type="ECO:0000256" key="5">
    <source>
        <dbReference type="ARBA" id="ARBA00022603"/>
    </source>
</evidence>
<evidence type="ECO:0000313" key="11">
    <source>
        <dbReference type="EnsemblMetazoa" id="XP_001608115"/>
    </source>
</evidence>
<dbReference type="InterPro" id="IPR029063">
    <property type="entry name" value="SAM-dependent_MTases_sf"/>
</dbReference>
<comment type="subcellular location">
    <subcellularLocation>
        <location evidence="2 10">Cytoplasm</location>
    </subcellularLocation>
</comment>
<evidence type="ECO:0000256" key="8">
    <source>
        <dbReference type="ARBA" id="ARBA00022694"/>
    </source>
</evidence>
<evidence type="ECO:0000256" key="2">
    <source>
        <dbReference type="ARBA" id="ARBA00004496"/>
    </source>
</evidence>
<dbReference type="FunCoup" id="A0A7M7G8N4">
    <property type="interactions" value="1443"/>
</dbReference>
<dbReference type="AlphaFoldDB" id="A0A7M7G8N4"/>
<organism evidence="11 12">
    <name type="scientific">Nasonia vitripennis</name>
    <name type="common">Parasitic wasp</name>
    <dbReference type="NCBI Taxonomy" id="7425"/>
    <lineage>
        <taxon>Eukaryota</taxon>
        <taxon>Metazoa</taxon>
        <taxon>Ecdysozoa</taxon>
        <taxon>Arthropoda</taxon>
        <taxon>Hexapoda</taxon>
        <taxon>Insecta</taxon>
        <taxon>Pterygota</taxon>
        <taxon>Neoptera</taxon>
        <taxon>Endopterygota</taxon>
        <taxon>Hymenoptera</taxon>
        <taxon>Apocrita</taxon>
        <taxon>Proctotrupomorpha</taxon>
        <taxon>Chalcidoidea</taxon>
        <taxon>Pteromalidae</taxon>
        <taxon>Pteromalinae</taxon>
        <taxon>Nasonia</taxon>
    </lineage>
</organism>
<comment type="similarity">
    <text evidence="3 10">Belongs to the TRM44 family.</text>
</comment>
<name>A0A7M7G8N4_NASVI</name>
<keyword evidence="8 10" id="KW-0819">tRNA processing</keyword>
<protein>
    <recommendedName>
        <fullName evidence="10">tRNA (uracil-O(2)-)-methyltransferase</fullName>
        <ecNumber evidence="10">2.1.1.211</ecNumber>
    </recommendedName>
</protein>
<gene>
    <name evidence="11" type="primary">103317850</name>
</gene>
<dbReference type="GO" id="GO:0005737">
    <property type="term" value="C:cytoplasm"/>
    <property type="evidence" value="ECO:0007669"/>
    <property type="project" value="UniProtKB-SubCell"/>
</dbReference>
<evidence type="ECO:0000256" key="3">
    <source>
        <dbReference type="ARBA" id="ARBA00009056"/>
    </source>
</evidence>
<dbReference type="EC" id="2.1.1.211" evidence="10"/>
<keyword evidence="4 10" id="KW-0963">Cytoplasm</keyword>
<comment type="catalytic activity">
    <reaction evidence="9 10">
        <text>uridine(44) in tRNA(Ser) + S-adenosyl-L-methionine = 2'-O-methyluridine(44) in tRNA(Ser) + S-adenosyl-L-homocysteine + H(+)</text>
        <dbReference type="Rhea" id="RHEA:43100"/>
        <dbReference type="Rhea" id="RHEA-COMP:10339"/>
        <dbReference type="Rhea" id="RHEA-COMP:10340"/>
        <dbReference type="ChEBI" id="CHEBI:15378"/>
        <dbReference type="ChEBI" id="CHEBI:57856"/>
        <dbReference type="ChEBI" id="CHEBI:59789"/>
        <dbReference type="ChEBI" id="CHEBI:65315"/>
        <dbReference type="ChEBI" id="CHEBI:74478"/>
        <dbReference type="EC" id="2.1.1.211"/>
    </reaction>
</comment>
<dbReference type="OrthoDB" id="10047021at2759"/>
<evidence type="ECO:0000256" key="10">
    <source>
        <dbReference type="RuleBase" id="RU368004"/>
    </source>
</evidence>
<evidence type="ECO:0000256" key="9">
    <source>
        <dbReference type="ARBA" id="ARBA00047957"/>
    </source>
</evidence>
<dbReference type="Proteomes" id="UP000002358">
    <property type="component" value="Chromosome 5"/>
</dbReference>
<keyword evidence="6 10" id="KW-0808">Transferase</keyword>
<dbReference type="InParanoid" id="A0A7M7G8N4"/>
<keyword evidence="7 10" id="KW-0949">S-adenosyl-L-methionine</keyword>
<sequence>MGNFDNVVSEECSAGAANFWKALEIWLKSPHLINRRILASMQLSLYRLKNVDSIEVFEWFTNIANKLVTVVNVEENILDSLKQINKNNIIVEACNELKDIDYLQSEDSPIYLRTAKLLPRHVNKYAQTLEVALIDIKSNAVTYFFHRCCNDEDKLSLSFEYPFQIRLENNQVSIRVQNLNHWNNSGNLLWLKNHFFPKLLKWIENEGPKNSLVNGSLKLISSEKYTDLYNNLKLKYGTEMVKIWPEKTDPLKFVFEDVAIATYLILLWESERENLKVHEKQSFLDLGCGNGLLVHILNSEGYPGLGIDLRRRKIWDLYPKSTNLEVRTIIPSSKSLFPETDWLIGNHSDELTPWIPVIAARSSYKCRFFLLPCCAYEFDGKKYQRESATASQYFDYMLYIKDVSEKCGFKTDIDKLRIPSTKRICIIGTERNYAEVESVSHDLKIQEMINSRCNDKEIEDAWSSAFKPRDTVEKVRNCTQIDKGLISSIVDVVVSLLLRKVRRIDLGEDPVKTWNAGGEIELQEVATMLGSDTLKELKNECGGLQTLLRNNGHIFKVESGKVRFRIPGKDKVGQSKKSKNSNVTRKVKACWFYENHPDGCPLTDNECDFKHSE</sequence>
<dbReference type="Pfam" id="PF07757">
    <property type="entry name" value="AdoMet_MTase"/>
    <property type="match status" value="1"/>
</dbReference>
<dbReference type="KEGG" id="nvi:103317850"/>
<dbReference type="PANTHER" id="PTHR21210">
    <property type="entry name" value="TRNA (URACIL-O(2)-)-METHYLTRANSFERASE-RELATED"/>
    <property type="match status" value="1"/>
</dbReference>
<dbReference type="InterPro" id="IPR011671">
    <property type="entry name" value="tRNA_uracil_MeTrfase"/>
</dbReference>